<organism evidence="1 2">
    <name type="scientific">Genlisea aurea</name>
    <dbReference type="NCBI Taxonomy" id="192259"/>
    <lineage>
        <taxon>Eukaryota</taxon>
        <taxon>Viridiplantae</taxon>
        <taxon>Streptophyta</taxon>
        <taxon>Embryophyta</taxon>
        <taxon>Tracheophyta</taxon>
        <taxon>Spermatophyta</taxon>
        <taxon>Magnoliopsida</taxon>
        <taxon>eudicotyledons</taxon>
        <taxon>Gunneridae</taxon>
        <taxon>Pentapetalae</taxon>
        <taxon>asterids</taxon>
        <taxon>lamiids</taxon>
        <taxon>Lamiales</taxon>
        <taxon>Lentibulariaceae</taxon>
        <taxon>Genlisea</taxon>
    </lineage>
</organism>
<dbReference type="AlphaFoldDB" id="S8CG99"/>
<comment type="caution">
    <text evidence="1">The sequence shown here is derived from an EMBL/GenBank/DDBJ whole genome shotgun (WGS) entry which is preliminary data.</text>
</comment>
<dbReference type="EMBL" id="AUSU01003942">
    <property type="protein sequence ID" value="EPS65954.1"/>
    <property type="molecule type" value="Genomic_DNA"/>
</dbReference>
<dbReference type="OrthoDB" id="755325at2759"/>
<feature type="non-terminal residue" evidence="1">
    <location>
        <position position="1"/>
    </location>
</feature>
<feature type="non-terminal residue" evidence="1">
    <location>
        <position position="122"/>
    </location>
</feature>
<evidence type="ECO:0000313" key="2">
    <source>
        <dbReference type="Proteomes" id="UP000015453"/>
    </source>
</evidence>
<keyword evidence="2" id="KW-1185">Reference proteome</keyword>
<gene>
    <name evidence="1" type="ORF">M569_08827</name>
</gene>
<evidence type="ECO:0000313" key="1">
    <source>
        <dbReference type="EMBL" id="EPS65954.1"/>
    </source>
</evidence>
<protein>
    <recommendedName>
        <fullName evidence="3">RIN4 pathogenic type III effector avirulence factor Avr cleavage site domain-containing protein</fullName>
    </recommendedName>
</protein>
<proteinExistence type="predicted"/>
<dbReference type="PANTHER" id="PTHR33699:SF3">
    <property type="entry name" value="OS06G0347300 PROTEIN"/>
    <property type="match status" value="1"/>
</dbReference>
<accession>S8CG99</accession>
<name>S8CG99_9LAMI</name>
<dbReference type="Proteomes" id="UP000015453">
    <property type="component" value="Unassembled WGS sequence"/>
</dbReference>
<reference evidence="1 2" key="1">
    <citation type="journal article" date="2013" name="BMC Genomics">
        <title>The miniature genome of a carnivorous plant Genlisea aurea contains a low number of genes and short non-coding sequences.</title>
        <authorList>
            <person name="Leushkin E.V."/>
            <person name="Sutormin R.A."/>
            <person name="Nabieva E.R."/>
            <person name="Penin A.A."/>
            <person name="Kondrashov A.S."/>
            <person name="Logacheva M.D."/>
        </authorList>
    </citation>
    <scope>NUCLEOTIDE SEQUENCE [LARGE SCALE GENOMIC DNA]</scope>
</reference>
<sequence length="122" mass="14006">QIPAFGDWDRSYELPITQYFECARQAGLLHCTCSRAMHPQQRPPPPPPHHHHHLHRDRGRFIAKQLLRRGRHHNHKRAAAVLPKSAVVVVDEDLYKISPALLNGSTKRRMLGFLSRCMAPPC</sequence>
<evidence type="ECO:0008006" key="3">
    <source>
        <dbReference type="Google" id="ProtNLM"/>
    </source>
</evidence>
<dbReference type="PANTHER" id="PTHR33699">
    <property type="entry name" value="EXPRESSED PROTEIN"/>
    <property type="match status" value="1"/>
</dbReference>